<evidence type="ECO:0000256" key="2">
    <source>
        <dbReference type="ARBA" id="ARBA00022643"/>
    </source>
</evidence>
<evidence type="ECO:0000259" key="5">
    <source>
        <dbReference type="Pfam" id="PF00296"/>
    </source>
</evidence>
<gene>
    <name evidence="6" type="ORF">ETSY2_16510</name>
</gene>
<keyword evidence="7" id="KW-1185">Reference proteome</keyword>
<keyword evidence="1" id="KW-0285">Flavoprotein</keyword>
<evidence type="ECO:0000256" key="4">
    <source>
        <dbReference type="ARBA" id="ARBA00023033"/>
    </source>
</evidence>
<evidence type="ECO:0000313" key="7">
    <source>
        <dbReference type="Proteomes" id="UP000019140"/>
    </source>
</evidence>
<dbReference type="InterPro" id="IPR019921">
    <property type="entry name" value="Lucif-like_OxRdtase_Rv2161c"/>
</dbReference>
<feature type="non-terminal residue" evidence="6">
    <location>
        <position position="1"/>
    </location>
</feature>
<dbReference type="Gene3D" id="3.20.20.30">
    <property type="entry name" value="Luciferase-like domain"/>
    <property type="match status" value="1"/>
</dbReference>
<proteinExistence type="predicted"/>
<sequence length="216" mass="24865">RVLANVDQLSGGRLIFGVGVGWAQQEFEVLGAPFHRRGAMTNEYLEAIKVLWTEDCASYEGRFVTFKDVTTTPRPVQQPHPPIWVGGASEAAMRRTVRYAQGWHPIRPRLVPFRDEQVPRLRALAEAEQRPMPELCPRIRLRLTEVPMPDDDRIMGEGTIDQIRRDLEALQELGCTYVLLDTYFDDIEATRHPETSWRMLTIMAEQVLDLPRETLR</sequence>
<keyword evidence="3" id="KW-0560">Oxidoreductase</keyword>
<accession>W4MA82</accession>
<reference evidence="6 7" key="1">
    <citation type="journal article" date="2014" name="Nature">
        <title>An environmental bacterial taxon with a large and distinct metabolic repertoire.</title>
        <authorList>
            <person name="Wilson M.C."/>
            <person name="Mori T."/>
            <person name="Ruckert C."/>
            <person name="Uria A.R."/>
            <person name="Helf M.J."/>
            <person name="Takada K."/>
            <person name="Gernert C."/>
            <person name="Steffens U.A."/>
            <person name="Heycke N."/>
            <person name="Schmitt S."/>
            <person name="Rinke C."/>
            <person name="Helfrich E.J."/>
            <person name="Brachmann A.O."/>
            <person name="Gurgui C."/>
            <person name="Wakimoto T."/>
            <person name="Kracht M."/>
            <person name="Crusemann M."/>
            <person name="Hentschel U."/>
            <person name="Abe I."/>
            <person name="Matsunaga S."/>
            <person name="Kalinowski J."/>
            <person name="Takeyama H."/>
            <person name="Piel J."/>
        </authorList>
    </citation>
    <scope>NUCLEOTIDE SEQUENCE [LARGE SCALE GENOMIC DNA]</scope>
    <source>
        <strain evidence="7">TSY2</strain>
    </source>
</reference>
<name>W4MA82_9BACT</name>
<evidence type="ECO:0000313" key="6">
    <source>
        <dbReference type="EMBL" id="ETX06547.1"/>
    </source>
</evidence>
<dbReference type="Proteomes" id="UP000019140">
    <property type="component" value="Unassembled WGS sequence"/>
</dbReference>
<feature type="domain" description="Luciferase-like" evidence="5">
    <location>
        <begin position="4"/>
        <end position="135"/>
    </location>
</feature>
<keyword evidence="4" id="KW-0503">Monooxygenase</keyword>
<dbReference type="InterPro" id="IPR036661">
    <property type="entry name" value="Luciferase-like_sf"/>
</dbReference>
<keyword evidence="2" id="KW-0288">FMN</keyword>
<dbReference type="NCBIfam" id="TIGR03619">
    <property type="entry name" value="F420_Rv2161c"/>
    <property type="match status" value="1"/>
</dbReference>
<comment type="caution">
    <text evidence="6">The sequence shown here is derived from an EMBL/GenBank/DDBJ whole genome shotgun (WGS) entry which is preliminary data.</text>
</comment>
<dbReference type="InterPro" id="IPR050172">
    <property type="entry name" value="SsuD_RutA_monooxygenase"/>
</dbReference>
<dbReference type="HOGENOM" id="CLU_1274566_0_0_7"/>
<dbReference type="GO" id="GO:0046306">
    <property type="term" value="P:alkanesulfonate catabolic process"/>
    <property type="evidence" value="ECO:0007669"/>
    <property type="project" value="TreeGrafter"/>
</dbReference>
<dbReference type="PANTHER" id="PTHR42847">
    <property type="entry name" value="ALKANESULFONATE MONOOXYGENASE"/>
    <property type="match status" value="1"/>
</dbReference>
<dbReference type="PATRIC" id="fig|1429439.4.peg.2806"/>
<dbReference type="SUPFAM" id="SSF51679">
    <property type="entry name" value="Bacterial luciferase-like"/>
    <property type="match status" value="1"/>
</dbReference>
<organism evidence="6 7">
    <name type="scientific">Candidatus Entotheonella gemina</name>
    <dbReference type="NCBI Taxonomy" id="1429439"/>
    <lineage>
        <taxon>Bacteria</taxon>
        <taxon>Pseudomonadati</taxon>
        <taxon>Nitrospinota/Tectimicrobiota group</taxon>
        <taxon>Candidatus Tectimicrobiota</taxon>
        <taxon>Candidatus Entotheonellia</taxon>
        <taxon>Candidatus Entotheonellales</taxon>
        <taxon>Candidatus Entotheonellaceae</taxon>
        <taxon>Candidatus Entotheonella</taxon>
    </lineage>
</organism>
<dbReference type="InterPro" id="IPR011251">
    <property type="entry name" value="Luciferase-like_dom"/>
</dbReference>
<dbReference type="PANTHER" id="PTHR42847:SF4">
    <property type="entry name" value="ALKANESULFONATE MONOOXYGENASE-RELATED"/>
    <property type="match status" value="1"/>
</dbReference>
<dbReference type="Pfam" id="PF00296">
    <property type="entry name" value="Bac_luciferase"/>
    <property type="match status" value="1"/>
</dbReference>
<dbReference type="AlphaFoldDB" id="W4MA82"/>
<dbReference type="EMBL" id="AZHX01000670">
    <property type="protein sequence ID" value="ETX06547.1"/>
    <property type="molecule type" value="Genomic_DNA"/>
</dbReference>
<dbReference type="GO" id="GO:0008726">
    <property type="term" value="F:alkanesulfonate monooxygenase activity"/>
    <property type="evidence" value="ECO:0007669"/>
    <property type="project" value="TreeGrafter"/>
</dbReference>
<evidence type="ECO:0000256" key="3">
    <source>
        <dbReference type="ARBA" id="ARBA00023002"/>
    </source>
</evidence>
<protein>
    <recommendedName>
        <fullName evidence="5">Luciferase-like domain-containing protein</fullName>
    </recommendedName>
</protein>
<evidence type="ECO:0000256" key="1">
    <source>
        <dbReference type="ARBA" id="ARBA00022630"/>
    </source>
</evidence>